<keyword evidence="6" id="KW-1185">Reference proteome</keyword>
<evidence type="ECO:0000256" key="1">
    <source>
        <dbReference type="ARBA" id="ARBA00022670"/>
    </source>
</evidence>
<organism evidence="5 6">
    <name type="scientific">Enterococcus diestrammenae</name>
    <dbReference type="NCBI Taxonomy" id="1155073"/>
    <lineage>
        <taxon>Bacteria</taxon>
        <taxon>Bacillati</taxon>
        <taxon>Bacillota</taxon>
        <taxon>Bacilli</taxon>
        <taxon>Lactobacillales</taxon>
        <taxon>Enterococcaceae</taxon>
        <taxon>Enterococcus</taxon>
    </lineage>
</organism>
<dbReference type="EMBL" id="MAEI02000001">
    <property type="protein sequence ID" value="MEO1780553.1"/>
    <property type="molecule type" value="Genomic_DNA"/>
</dbReference>
<evidence type="ECO:0000256" key="2">
    <source>
        <dbReference type="ARBA" id="ARBA00022801"/>
    </source>
</evidence>
<dbReference type="Proteomes" id="UP001429357">
    <property type="component" value="Unassembled WGS sequence"/>
</dbReference>
<evidence type="ECO:0000256" key="3">
    <source>
        <dbReference type="ARBA" id="ARBA00022807"/>
    </source>
</evidence>
<feature type="transmembrane region" description="Helical" evidence="4">
    <location>
        <begin position="12"/>
        <end position="29"/>
    </location>
</feature>
<name>A0ABV0EXM4_9ENTE</name>
<dbReference type="CDD" id="cd06165">
    <property type="entry name" value="Sortase_A"/>
    <property type="match status" value="1"/>
</dbReference>
<dbReference type="Pfam" id="PF04203">
    <property type="entry name" value="Sortase"/>
    <property type="match status" value="1"/>
</dbReference>
<evidence type="ECO:0000256" key="4">
    <source>
        <dbReference type="SAM" id="Phobius"/>
    </source>
</evidence>
<dbReference type="NCBIfam" id="TIGR01076">
    <property type="entry name" value="sortase_fam"/>
    <property type="match status" value="1"/>
</dbReference>
<keyword evidence="4" id="KW-0472">Membrane</keyword>
<proteinExistence type="predicted"/>
<protein>
    <submittedName>
        <fullName evidence="5">Sortase A</fullName>
    </submittedName>
</protein>
<dbReference type="InterPro" id="IPR023365">
    <property type="entry name" value="Sortase_dom-sf"/>
</dbReference>
<comment type="caution">
    <text evidence="5">The sequence shown here is derived from an EMBL/GenBank/DDBJ whole genome shotgun (WGS) entry which is preliminary data.</text>
</comment>
<reference evidence="5 6" key="2">
    <citation type="submission" date="2024-02" db="EMBL/GenBank/DDBJ databases">
        <title>The Genome Sequence of Enterococcus diestrammenae JM9A.</title>
        <authorList>
            <person name="Earl A."/>
            <person name="Manson A."/>
            <person name="Gilmore M."/>
            <person name="Sanders J."/>
            <person name="Shea T."/>
            <person name="Howe W."/>
            <person name="Livny J."/>
            <person name="Cuomo C."/>
            <person name="Neafsey D."/>
            <person name="Birren B."/>
        </authorList>
    </citation>
    <scope>NUCLEOTIDE SEQUENCE [LARGE SCALE GENOMIC DNA]</scope>
    <source>
        <strain evidence="5 6">JM9A</strain>
    </source>
</reference>
<evidence type="ECO:0000313" key="6">
    <source>
        <dbReference type="Proteomes" id="UP001429357"/>
    </source>
</evidence>
<keyword evidence="4" id="KW-0812">Transmembrane</keyword>
<dbReference type="InterPro" id="IPR005754">
    <property type="entry name" value="Sortase"/>
</dbReference>
<sequence>MKKKKHRGRNWLINIFLLLLLVVGLVLVFNNQIKNVIIDHNGEKFAVSKLTREDIVKNEEKEASFDFEAVVPASSETVFKAQWQNRNLPVVGGIAIPKVGINLPIFRGVANESLLWGAGTMFPDQKMGAGNYSLASHRAYDKGYLFEPLDQTQIGDAIYLTDLENIYEYTATLNITVLPTETQYIEEVPDKKLVTLITCNEIGGTKRVVVQGELKSVTPVKEAAAEVLGYFEMDVKHY</sequence>
<evidence type="ECO:0000313" key="5">
    <source>
        <dbReference type="EMBL" id="MEO1780553.1"/>
    </source>
</evidence>
<dbReference type="SUPFAM" id="SSF63817">
    <property type="entry name" value="Sortase"/>
    <property type="match status" value="1"/>
</dbReference>
<keyword evidence="4" id="KW-1133">Transmembrane helix</keyword>
<gene>
    <name evidence="5" type="ORF">BAU18_000092</name>
</gene>
<accession>A0ABV0EXM4</accession>
<keyword evidence="3" id="KW-0788">Thiol protease</keyword>
<keyword evidence="1" id="KW-0645">Protease</keyword>
<dbReference type="RefSeq" id="WP_161868966.1">
    <property type="nucleotide sequence ID" value="NZ_MAEI02000001.1"/>
</dbReference>
<dbReference type="InterPro" id="IPR042007">
    <property type="entry name" value="Sortase_A"/>
</dbReference>
<dbReference type="Gene3D" id="2.40.260.10">
    <property type="entry name" value="Sortase"/>
    <property type="match status" value="1"/>
</dbReference>
<reference evidence="6" key="1">
    <citation type="submission" date="2016-06" db="EMBL/GenBank/DDBJ databases">
        <title>Four novel species of enterococci isolated from chicken manure.</title>
        <authorList>
            <person name="Van Tyne D."/>
        </authorList>
    </citation>
    <scope>NUCLEOTIDE SEQUENCE [LARGE SCALE GENOMIC DNA]</scope>
    <source>
        <strain evidence="6">JM9A</strain>
    </source>
</reference>
<keyword evidence="2" id="KW-0378">Hydrolase</keyword>